<comment type="subcellular location">
    <subcellularLocation>
        <location evidence="1">Cell envelope</location>
    </subcellularLocation>
</comment>
<gene>
    <name evidence="7" type="ORF">IAA45_00760</name>
</gene>
<dbReference type="PANTHER" id="PTHR46847:SF3">
    <property type="entry name" value="GALACTOFURANOSE-BINDING PROTEIN YTFQ"/>
    <property type="match status" value="1"/>
</dbReference>
<dbReference type="Proteomes" id="UP000886817">
    <property type="component" value="Unassembled WGS sequence"/>
</dbReference>
<feature type="compositionally biased region" description="Acidic residues" evidence="4">
    <location>
        <begin position="34"/>
        <end position="72"/>
    </location>
</feature>
<feature type="chain" id="PRO_5038910723" evidence="5">
    <location>
        <begin position="21"/>
        <end position="376"/>
    </location>
</feature>
<dbReference type="CDD" id="cd06309">
    <property type="entry name" value="PBP1_galactofuranose_YtfQ-like"/>
    <property type="match status" value="1"/>
</dbReference>
<dbReference type="GO" id="GO:0030313">
    <property type="term" value="C:cell envelope"/>
    <property type="evidence" value="ECO:0007669"/>
    <property type="project" value="UniProtKB-SubCell"/>
</dbReference>
<evidence type="ECO:0000256" key="5">
    <source>
        <dbReference type="SAM" id="SignalP"/>
    </source>
</evidence>
<accession>A0A9D1WFJ6</accession>
<evidence type="ECO:0000256" key="1">
    <source>
        <dbReference type="ARBA" id="ARBA00004196"/>
    </source>
</evidence>
<protein>
    <submittedName>
        <fullName evidence="7">ABC transporter substrate-binding protein</fullName>
    </submittedName>
</protein>
<dbReference type="AlphaFoldDB" id="A0A9D1WFJ6"/>
<comment type="similarity">
    <text evidence="2">Belongs to the bacterial solute-binding protein 2 family.</text>
</comment>
<sequence>MKRKIVAVMLATAMSVTLFGCGGGSSDTASTDAAETEAPAEETEAPAEETEAPAEENEEPAAEEEASTEEASADSSIPDGDPSDTDMTVLEGLRVGFSQCDNMNSWRIAETESIQAAADEYGVELVFADAGADIAKQASDIEDMVAQGVDYIIAAPQEEDGLQTAFKSAMDAGIPVILVDRGINGTAGEDYTIAIMSDFIWEAEQVANKFIEATGGKGNCVILQGTQGATSTNDRQEGFMNAIEGTDIVVVADQVANYTMAEGQSVMENILQAQGDEIDMVFAHNDDMALGAIEAIKAAGYVPGEDILVGGIDGPAAAMEAILAGEQLCSCSCSPLFGPISFETIARLEAGEEVPTEIMNEDTLYDINNADVSLGF</sequence>
<feature type="signal peptide" evidence="5">
    <location>
        <begin position="1"/>
        <end position="20"/>
    </location>
</feature>
<dbReference type="InterPro" id="IPR028082">
    <property type="entry name" value="Peripla_BP_I"/>
</dbReference>
<evidence type="ECO:0000313" key="8">
    <source>
        <dbReference type="Proteomes" id="UP000886817"/>
    </source>
</evidence>
<evidence type="ECO:0000256" key="2">
    <source>
        <dbReference type="ARBA" id="ARBA00007639"/>
    </source>
</evidence>
<dbReference type="GO" id="GO:0030246">
    <property type="term" value="F:carbohydrate binding"/>
    <property type="evidence" value="ECO:0007669"/>
    <property type="project" value="UniProtKB-ARBA"/>
</dbReference>
<keyword evidence="3 5" id="KW-0732">Signal</keyword>
<evidence type="ECO:0000259" key="6">
    <source>
        <dbReference type="Pfam" id="PF13407"/>
    </source>
</evidence>
<dbReference type="Gene3D" id="3.40.50.2300">
    <property type="match status" value="2"/>
</dbReference>
<name>A0A9D1WFJ6_9FIRM</name>
<feature type="region of interest" description="Disordered" evidence="4">
    <location>
        <begin position="22"/>
        <end position="87"/>
    </location>
</feature>
<organism evidence="7 8">
    <name type="scientific">Candidatus Blautia gallistercoris</name>
    <dbReference type="NCBI Taxonomy" id="2838490"/>
    <lineage>
        <taxon>Bacteria</taxon>
        <taxon>Bacillati</taxon>
        <taxon>Bacillota</taxon>
        <taxon>Clostridia</taxon>
        <taxon>Lachnospirales</taxon>
        <taxon>Lachnospiraceae</taxon>
        <taxon>Blautia</taxon>
    </lineage>
</organism>
<feature type="domain" description="Periplasmic binding protein" evidence="6">
    <location>
        <begin position="95"/>
        <end position="329"/>
    </location>
</feature>
<evidence type="ECO:0000313" key="7">
    <source>
        <dbReference type="EMBL" id="HIX58236.1"/>
    </source>
</evidence>
<comment type="caution">
    <text evidence="7">The sequence shown here is derived from an EMBL/GenBank/DDBJ whole genome shotgun (WGS) entry which is preliminary data.</text>
</comment>
<reference evidence="7" key="1">
    <citation type="journal article" date="2021" name="PeerJ">
        <title>Extensive microbial diversity within the chicken gut microbiome revealed by metagenomics and culture.</title>
        <authorList>
            <person name="Gilroy R."/>
            <person name="Ravi A."/>
            <person name="Getino M."/>
            <person name="Pursley I."/>
            <person name="Horton D.L."/>
            <person name="Alikhan N.F."/>
            <person name="Baker D."/>
            <person name="Gharbi K."/>
            <person name="Hall N."/>
            <person name="Watson M."/>
            <person name="Adriaenssens E.M."/>
            <person name="Foster-Nyarko E."/>
            <person name="Jarju S."/>
            <person name="Secka A."/>
            <person name="Antonio M."/>
            <person name="Oren A."/>
            <person name="Chaudhuri R.R."/>
            <person name="La Ragione R."/>
            <person name="Hildebrand F."/>
            <person name="Pallen M.J."/>
        </authorList>
    </citation>
    <scope>NUCLEOTIDE SEQUENCE</scope>
    <source>
        <strain evidence="7">ChiSjej1B19-8411</strain>
    </source>
</reference>
<dbReference type="PANTHER" id="PTHR46847">
    <property type="entry name" value="D-ALLOSE-BINDING PERIPLASMIC PROTEIN-RELATED"/>
    <property type="match status" value="1"/>
</dbReference>
<reference evidence="7" key="2">
    <citation type="submission" date="2021-04" db="EMBL/GenBank/DDBJ databases">
        <authorList>
            <person name="Gilroy R."/>
        </authorList>
    </citation>
    <scope>NUCLEOTIDE SEQUENCE</scope>
    <source>
        <strain evidence="7">ChiSjej1B19-8411</strain>
    </source>
</reference>
<dbReference type="SUPFAM" id="SSF53822">
    <property type="entry name" value="Periplasmic binding protein-like I"/>
    <property type="match status" value="1"/>
</dbReference>
<proteinExistence type="inferred from homology"/>
<evidence type="ECO:0000256" key="4">
    <source>
        <dbReference type="SAM" id="MobiDB-lite"/>
    </source>
</evidence>
<dbReference type="Pfam" id="PF13407">
    <property type="entry name" value="Peripla_BP_4"/>
    <property type="match status" value="1"/>
</dbReference>
<dbReference type="EMBL" id="DXEX01000019">
    <property type="protein sequence ID" value="HIX58236.1"/>
    <property type="molecule type" value="Genomic_DNA"/>
</dbReference>
<evidence type="ECO:0000256" key="3">
    <source>
        <dbReference type="ARBA" id="ARBA00022729"/>
    </source>
</evidence>
<dbReference type="PROSITE" id="PS51257">
    <property type="entry name" value="PROKAR_LIPOPROTEIN"/>
    <property type="match status" value="1"/>
</dbReference>
<dbReference type="InterPro" id="IPR025997">
    <property type="entry name" value="SBP_2_dom"/>
</dbReference>